<sequence>MEILIAAGYPVYRLKVQLRMANGLFDWISDTIYPDIPSTCADSCNVDKPQFTIGHELEDFIQAKYLDVERPPKGKILPVFIDCVGSIVKQDQSGSKRSRDQVKLGRDFAAGFVKSKQIDPAKITRRRVAREVVRDVPEPKADPKEEDEGRARVR</sequence>
<dbReference type="Proteomes" id="UP000639643">
    <property type="component" value="Unassembled WGS sequence"/>
</dbReference>
<keyword evidence="2" id="KW-0347">Helicase</keyword>
<keyword evidence="2" id="KW-0378">Hydrolase</keyword>
<organism evidence="2 3">
    <name type="scientific">Colletotrichum musicola</name>
    <dbReference type="NCBI Taxonomy" id="2175873"/>
    <lineage>
        <taxon>Eukaryota</taxon>
        <taxon>Fungi</taxon>
        <taxon>Dikarya</taxon>
        <taxon>Ascomycota</taxon>
        <taxon>Pezizomycotina</taxon>
        <taxon>Sordariomycetes</taxon>
        <taxon>Hypocreomycetidae</taxon>
        <taxon>Glomerellales</taxon>
        <taxon>Glomerellaceae</taxon>
        <taxon>Colletotrichum</taxon>
        <taxon>Colletotrichum orchidearum species complex</taxon>
    </lineage>
</organism>
<proteinExistence type="predicted"/>
<dbReference type="GO" id="GO:0004386">
    <property type="term" value="F:helicase activity"/>
    <property type="evidence" value="ECO:0007669"/>
    <property type="project" value="UniProtKB-KW"/>
</dbReference>
<evidence type="ECO:0000313" key="2">
    <source>
        <dbReference type="EMBL" id="KAF6844686.1"/>
    </source>
</evidence>
<keyword evidence="2" id="KW-0067">ATP-binding</keyword>
<accession>A0A8H6U949</accession>
<evidence type="ECO:0000313" key="3">
    <source>
        <dbReference type="Proteomes" id="UP000639643"/>
    </source>
</evidence>
<keyword evidence="3" id="KW-1185">Reference proteome</keyword>
<gene>
    <name evidence="2" type="ORF">CMUS01_00870</name>
</gene>
<dbReference type="OrthoDB" id="4835297at2759"/>
<dbReference type="EMBL" id="WIGM01000012">
    <property type="protein sequence ID" value="KAF6844686.1"/>
    <property type="molecule type" value="Genomic_DNA"/>
</dbReference>
<reference evidence="2" key="1">
    <citation type="journal article" date="2020" name="Phytopathology">
        <title>Genome Sequence Resources of Colletotrichum truncatum, C. plurivorum, C. musicola, and C. sojae: Four Species Pathogenic to Soybean (Glycine max).</title>
        <authorList>
            <person name="Rogerio F."/>
            <person name="Boufleur T.R."/>
            <person name="Ciampi-Guillardi M."/>
            <person name="Sukno S.A."/>
            <person name="Thon M.R."/>
            <person name="Massola Junior N.S."/>
            <person name="Baroncelli R."/>
        </authorList>
    </citation>
    <scope>NUCLEOTIDE SEQUENCE</scope>
    <source>
        <strain evidence="2">LFN0074</strain>
    </source>
</reference>
<protein>
    <submittedName>
        <fullName evidence="2">DNA helicase</fullName>
    </submittedName>
</protein>
<comment type="caution">
    <text evidence="2">The sequence shown here is derived from an EMBL/GenBank/DDBJ whole genome shotgun (WGS) entry which is preliminary data.</text>
</comment>
<keyword evidence="2" id="KW-0547">Nucleotide-binding</keyword>
<name>A0A8H6U949_9PEZI</name>
<dbReference type="AlphaFoldDB" id="A0A8H6U949"/>
<evidence type="ECO:0000256" key="1">
    <source>
        <dbReference type="SAM" id="MobiDB-lite"/>
    </source>
</evidence>
<feature type="region of interest" description="Disordered" evidence="1">
    <location>
        <begin position="129"/>
        <end position="154"/>
    </location>
</feature>